<dbReference type="SUPFAM" id="SSF57959">
    <property type="entry name" value="Leucine zipper domain"/>
    <property type="match status" value="1"/>
</dbReference>
<evidence type="ECO:0000313" key="3">
    <source>
        <dbReference type="EMBL" id="KAG2212338.1"/>
    </source>
</evidence>
<feature type="coiled-coil region" evidence="1">
    <location>
        <begin position="49"/>
        <end position="83"/>
    </location>
</feature>
<evidence type="ECO:0000259" key="2">
    <source>
        <dbReference type="PROSITE" id="PS50217"/>
    </source>
</evidence>
<reference evidence="3" key="1">
    <citation type="submission" date="2020-12" db="EMBL/GenBank/DDBJ databases">
        <title>Metabolic potential, ecology and presence of endohyphal bacteria is reflected in genomic diversity of Mucoromycotina.</title>
        <authorList>
            <person name="Muszewska A."/>
            <person name="Okrasinska A."/>
            <person name="Steczkiewicz K."/>
            <person name="Drgas O."/>
            <person name="Orlowska M."/>
            <person name="Perlinska-Lenart U."/>
            <person name="Aleksandrzak-Piekarczyk T."/>
            <person name="Szatraj K."/>
            <person name="Zielenkiewicz U."/>
            <person name="Pilsyk S."/>
            <person name="Malc E."/>
            <person name="Mieczkowski P."/>
            <person name="Kruszewska J.S."/>
            <person name="Biernat P."/>
            <person name="Pawlowska J."/>
        </authorList>
    </citation>
    <scope>NUCLEOTIDE SEQUENCE</scope>
    <source>
        <strain evidence="3">WA0000017839</strain>
    </source>
</reference>
<keyword evidence="1" id="KW-0175">Coiled coil</keyword>
<dbReference type="EMBL" id="JAEPRD010000006">
    <property type="protein sequence ID" value="KAG2212338.1"/>
    <property type="molecule type" value="Genomic_DNA"/>
</dbReference>
<dbReference type="AlphaFoldDB" id="A0A8H7RMG8"/>
<evidence type="ECO:0000313" key="4">
    <source>
        <dbReference type="Proteomes" id="UP000603453"/>
    </source>
</evidence>
<dbReference type="PROSITE" id="PS50217">
    <property type="entry name" value="BZIP"/>
    <property type="match status" value="1"/>
</dbReference>
<dbReference type="Proteomes" id="UP000603453">
    <property type="component" value="Unassembled WGS sequence"/>
</dbReference>
<accession>A0A8H7RMG8</accession>
<gene>
    <name evidence="3" type="ORF">INT47_001698</name>
</gene>
<feature type="domain" description="BZIP" evidence="2">
    <location>
        <begin position="31"/>
        <end position="84"/>
    </location>
</feature>
<dbReference type="InterPro" id="IPR004827">
    <property type="entry name" value="bZIP"/>
</dbReference>
<name>A0A8H7RMG8_9FUNG</name>
<dbReference type="PROSITE" id="PS00036">
    <property type="entry name" value="BZIP_BASIC"/>
    <property type="match status" value="1"/>
</dbReference>
<dbReference type="SMART" id="SM00338">
    <property type="entry name" value="BRLZ"/>
    <property type="match status" value="1"/>
</dbReference>
<organism evidence="3 4">
    <name type="scientific">Mucor saturninus</name>
    <dbReference type="NCBI Taxonomy" id="64648"/>
    <lineage>
        <taxon>Eukaryota</taxon>
        <taxon>Fungi</taxon>
        <taxon>Fungi incertae sedis</taxon>
        <taxon>Mucoromycota</taxon>
        <taxon>Mucoromycotina</taxon>
        <taxon>Mucoromycetes</taxon>
        <taxon>Mucorales</taxon>
        <taxon>Mucorineae</taxon>
        <taxon>Mucoraceae</taxon>
        <taxon>Mucor</taxon>
    </lineage>
</organism>
<sequence>MQTDNNHRRMSLTMLLVSEEPSKPNNNLPITKSVKDRRIRNKTASAKYRAKKTSQYREMQKTIQDLLQQNTLLRKKLEQYQEDIPIFCSGANSSQATDHLLPTFKYGDELVAYSSTDKFDT</sequence>
<keyword evidence="4" id="KW-1185">Reference proteome</keyword>
<evidence type="ECO:0000256" key="1">
    <source>
        <dbReference type="SAM" id="Coils"/>
    </source>
</evidence>
<comment type="caution">
    <text evidence="3">The sequence shown here is derived from an EMBL/GenBank/DDBJ whole genome shotgun (WGS) entry which is preliminary data.</text>
</comment>
<protein>
    <recommendedName>
        <fullName evidence="2">BZIP domain-containing protein</fullName>
    </recommendedName>
</protein>
<dbReference type="OrthoDB" id="1939598at2759"/>
<dbReference type="GO" id="GO:0003700">
    <property type="term" value="F:DNA-binding transcription factor activity"/>
    <property type="evidence" value="ECO:0007669"/>
    <property type="project" value="InterPro"/>
</dbReference>
<proteinExistence type="predicted"/>
<dbReference type="Gene3D" id="1.20.5.170">
    <property type="match status" value="1"/>
</dbReference>
<dbReference type="Pfam" id="PF07716">
    <property type="entry name" value="bZIP_2"/>
    <property type="match status" value="1"/>
</dbReference>
<dbReference type="InterPro" id="IPR046347">
    <property type="entry name" value="bZIP_sf"/>
</dbReference>